<keyword evidence="2" id="KW-0472">Membrane</keyword>
<evidence type="ECO:0000256" key="2">
    <source>
        <dbReference type="SAM" id="Phobius"/>
    </source>
</evidence>
<name>A0ABQ4GUI3_9ACTN</name>
<comment type="caution">
    <text evidence="3">The sequence shown here is derived from an EMBL/GenBank/DDBJ whole genome shotgun (WGS) entry which is preliminary data.</text>
</comment>
<feature type="transmembrane region" description="Helical" evidence="2">
    <location>
        <begin position="200"/>
        <end position="222"/>
    </location>
</feature>
<feature type="transmembrane region" description="Helical" evidence="2">
    <location>
        <begin position="281"/>
        <end position="299"/>
    </location>
</feature>
<feature type="transmembrane region" description="Helical" evidence="2">
    <location>
        <begin position="74"/>
        <end position="92"/>
    </location>
</feature>
<feature type="transmembrane region" description="Helical" evidence="2">
    <location>
        <begin position="21"/>
        <end position="54"/>
    </location>
</feature>
<organism evidence="3 4">
    <name type="scientific">Microbispora siamensis</name>
    <dbReference type="NCBI Taxonomy" id="564413"/>
    <lineage>
        <taxon>Bacteria</taxon>
        <taxon>Bacillati</taxon>
        <taxon>Actinomycetota</taxon>
        <taxon>Actinomycetes</taxon>
        <taxon>Streptosporangiales</taxon>
        <taxon>Streptosporangiaceae</taxon>
        <taxon>Microbispora</taxon>
    </lineage>
</organism>
<protein>
    <submittedName>
        <fullName evidence="3">Uncharacterized protein</fullName>
    </submittedName>
</protein>
<feature type="region of interest" description="Disordered" evidence="1">
    <location>
        <begin position="1"/>
        <end position="20"/>
    </location>
</feature>
<feature type="compositionally biased region" description="Basic residues" evidence="1">
    <location>
        <begin position="1"/>
        <end position="12"/>
    </location>
</feature>
<keyword evidence="2" id="KW-1133">Transmembrane helix</keyword>
<evidence type="ECO:0000313" key="3">
    <source>
        <dbReference type="EMBL" id="GIH65072.1"/>
    </source>
</evidence>
<keyword evidence="2" id="KW-0812">Transmembrane</keyword>
<feature type="compositionally biased region" description="Gly residues" evidence="1">
    <location>
        <begin position="125"/>
        <end position="134"/>
    </location>
</feature>
<dbReference type="EMBL" id="BOOF01000036">
    <property type="protein sequence ID" value="GIH65072.1"/>
    <property type="molecule type" value="Genomic_DNA"/>
</dbReference>
<dbReference type="Proteomes" id="UP000660454">
    <property type="component" value="Unassembled WGS sequence"/>
</dbReference>
<evidence type="ECO:0000256" key="1">
    <source>
        <dbReference type="SAM" id="MobiDB-lite"/>
    </source>
</evidence>
<feature type="transmembrane region" description="Helical" evidence="2">
    <location>
        <begin position="162"/>
        <end position="180"/>
    </location>
</feature>
<keyword evidence="4" id="KW-1185">Reference proteome</keyword>
<dbReference type="RefSeq" id="WP_204051198.1">
    <property type="nucleotide sequence ID" value="NZ_BOOF01000036.1"/>
</dbReference>
<evidence type="ECO:0000313" key="4">
    <source>
        <dbReference type="Proteomes" id="UP000660454"/>
    </source>
</evidence>
<feature type="transmembrane region" description="Helical" evidence="2">
    <location>
        <begin position="234"/>
        <end position="261"/>
    </location>
</feature>
<sequence>METPHLHPKSPPRRTPSQHPGALATAAMAVAGLALAGAGASGIAFDIVGGIMAAIAAVSGESGVVDLGFDLPMAAARAAALAAGTTLLVTAVRRRRRARGACARCGRTGDCDEDSSADLVPNRTGGPGAGGVEGAAGRTSPAGGGRGTWQARGSWQRLSVRAGYLTVLLAAGYGALKVQWGLGGTFGLTDPRAFGDVHLWTPGLGDTGVLALIGMALGLGFARTWRPPLGMPRWMPLTAAFVGSVMLVPVGVLGTGLRVAVALGLAKPSLEGVSPWVFDVIYPWFLAWGLAMGTAAVGYHYRTRGVCRACGRGHLAFVRYAGAEGPPTREEAETTTL</sequence>
<feature type="region of interest" description="Disordered" evidence="1">
    <location>
        <begin position="113"/>
        <end position="148"/>
    </location>
</feature>
<reference evidence="3 4" key="1">
    <citation type="submission" date="2021-01" db="EMBL/GenBank/DDBJ databases">
        <title>Whole genome shotgun sequence of Microbispora siamensis NBRC 104113.</title>
        <authorList>
            <person name="Komaki H."/>
            <person name="Tamura T."/>
        </authorList>
    </citation>
    <scope>NUCLEOTIDE SEQUENCE [LARGE SCALE GENOMIC DNA]</scope>
    <source>
        <strain evidence="3 4">NBRC 104113</strain>
    </source>
</reference>
<proteinExistence type="predicted"/>
<gene>
    <name evidence="3" type="ORF">Msi02_58890</name>
</gene>
<accession>A0ABQ4GUI3</accession>